<dbReference type="EMBL" id="CP092876">
    <property type="protein sequence ID" value="UYV76782.1"/>
    <property type="molecule type" value="Genomic_DNA"/>
</dbReference>
<dbReference type="Proteomes" id="UP001235939">
    <property type="component" value="Chromosome 14"/>
</dbReference>
<reference evidence="1 2" key="1">
    <citation type="submission" date="2022-01" db="EMBL/GenBank/DDBJ databases">
        <title>A chromosomal length assembly of Cordylochernes scorpioides.</title>
        <authorList>
            <person name="Zeh D."/>
            <person name="Zeh J."/>
        </authorList>
    </citation>
    <scope>NUCLEOTIDE SEQUENCE [LARGE SCALE GENOMIC DNA]</scope>
    <source>
        <strain evidence="1">IN4F17</strain>
        <tissue evidence="1">Whole Body</tissue>
    </source>
</reference>
<proteinExistence type="predicted"/>
<gene>
    <name evidence="1" type="ORF">LAZ67_14002008</name>
</gene>
<evidence type="ECO:0000313" key="1">
    <source>
        <dbReference type="EMBL" id="UYV76782.1"/>
    </source>
</evidence>
<protein>
    <submittedName>
        <fullName evidence="1">Uncharacterized protein</fullName>
    </submittedName>
</protein>
<accession>A0ABY6L6J2</accession>
<name>A0ABY6L6J2_9ARAC</name>
<organism evidence="1 2">
    <name type="scientific">Cordylochernes scorpioides</name>
    <dbReference type="NCBI Taxonomy" id="51811"/>
    <lineage>
        <taxon>Eukaryota</taxon>
        <taxon>Metazoa</taxon>
        <taxon>Ecdysozoa</taxon>
        <taxon>Arthropoda</taxon>
        <taxon>Chelicerata</taxon>
        <taxon>Arachnida</taxon>
        <taxon>Pseudoscorpiones</taxon>
        <taxon>Cheliferoidea</taxon>
        <taxon>Chernetidae</taxon>
        <taxon>Cordylochernes</taxon>
    </lineage>
</organism>
<sequence length="203" mass="23043">MWKRGFVSDVHFRPDGQVRVATITTKQNGKAVICKRPVTKIYPLGLRMELGERRGRFMKTSSINRGRNTTDEGSRTTGAADALSLLADRRRYERSDRLYNGVTLETTSLSHFLGPFILDPCIWRKEDEENMWASQEEKVCRASLHKEVLNDRFQRRGWQTERPAGAVKGEQSGIAVDLMGVCAPREHRSLGEKSSGDIEIYGK</sequence>
<keyword evidence="2" id="KW-1185">Reference proteome</keyword>
<evidence type="ECO:0000313" key="2">
    <source>
        <dbReference type="Proteomes" id="UP001235939"/>
    </source>
</evidence>